<comment type="caution">
    <text evidence="1">The sequence shown here is derived from an EMBL/GenBank/DDBJ whole genome shotgun (WGS) entry which is preliminary data.</text>
</comment>
<evidence type="ECO:0000313" key="2">
    <source>
        <dbReference type="Proteomes" id="UP000260655"/>
    </source>
</evidence>
<protein>
    <submittedName>
        <fullName evidence="1">Phage portal protein</fullName>
    </submittedName>
</protein>
<proteinExistence type="predicted"/>
<dbReference type="EMBL" id="QSOV01000017">
    <property type="protein sequence ID" value="RGJ21358.1"/>
    <property type="molecule type" value="Genomic_DNA"/>
</dbReference>
<dbReference type="AlphaFoldDB" id="A0A3E4GMI1"/>
<dbReference type="Proteomes" id="UP000260655">
    <property type="component" value="Unassembled WGS sequence"/>
</dbReference>
<dbReference type="InterPro" id="IPR021145">
    <property type="entry name" value="Portal_protein_SPP1_Gp6-like"/>
</dbReference>
<reference evidence="1 2" key="1">
    <citation type="submission" date="2018-08" db="EMBL/GenBank/DDBJ databases">
        <title>A genome reference for cultivated species of the human gut microbiota.</title>
        <authorList>
            <person name="Zou Y."/>
            <person name="Xue W."/>
            <person name="Luo G."/>
        </authorList>
    </citation>
    <scope>NUCLEOTIDE SEQUENCE [LARGE SCALE GENOMIC DNA]</scope>
    <source>
        <strain evidence="1 2">TM07-19</strain>
    </source>
</reference>
<accession>A0A3E4GMI1</accession>
<name>A0A3E4GMI1_9FIRM</name>
<dbReference type="Pfam" id="PF05133">
    <property type="entry name" value="SPP1_portal"/>
    <property type="match status" value="1"/>
</dbReference>
<sequence>MGMQNIETKSEQKDEDRIMELNFGRVEGLPPEEQQWLQELKYIYDYHRSANRKKRRYYNGKVTLNEVNLGIALPAGLGKLEIGCAWGAKTVDVLAGRSMFDGFVTENGTKSEDMDQIMKRNHLIAEYNKTVKEELKYGCAFAAVSGEEDDARVRFYSPHCAAASWNAHEGRIRYGFAFEDARRDESDVTWSPEHVNFYTDTDIWELDRIGGTWYATQNPHDFGEPLMVALIWDATNDKPFGQSRLKEPVRRLIQGYVRTVANATIGLEFATSPQKYLLGVSDEQYDMLIDNKFKQYVGSILYSTNNPETGEKPNFGQLSQGNIEPHVQMLRMLATQYSAATGLAVTDVGVINDANPTSSEAIIAQSQTLILMAEQLNKSNGDALYRIGRMALAIELGTVPDELPEDAHELIAHFKNPAMPSVASTTDAALKIATARQGFAQTDIFLEMIGFDQADIRRIRAQEQRAKGDAILTEEFGNADNGEGVGGIHNEDVTD</sequence>
<gene>
    <name evidence="1" type="ORF">DXD67_13140</name>
</gene>
<organism evidence="1 2">
    <name type="scientific">Coprococcus comes</name>
    <dbReference type="NCBI Taxonomy" id="410072"/>
    <lineage>
        <taxon>Bacteria</taxon>
        <taxon>Bacillati</taxon>
        <taxon>Bacillota</taxon>
        <taxon>Clostridia</taxon>
        <taxon>Lachnospirales</taxon>
        <taxon>Lachnospiraceae</taxon>
        <taxon>Coprococcus</taxon>
    </lineage>
</organism>
<evidence type="ECO:0000313" key="1">
    <source>
        <dbReference type="EMBL" id="RGJ21358.1"/>
    </source>
</evidence>